<evidence type="ECO:0000256" key="1">
    <source>
        <dbReference type="SAM" id="SignalP"/>
    </source>
</evidence>
<keyword evidence="1" id="KW-0732">Signal</keyword>
<feature type="chain" id="PRO_5006135772" evidence="1">
    <location>
        <begin position="26"/>
        <end position="228"/>
    </location>
</feature>
<sequence length="228" mass="24699">MTLLSLVLRVAALALLAAFSTPVSASPAIIAPWNITADQREDLKIVQRIDADSDLRKRFNAYRVFLALETPGWGSGPVCWLSYQEDLDTTQVNITIPADVAPNKSRIRISTGLLKKGAERVNGYSYSSRTTLLGANGTWSQRELDGWVISDENHVSCWAFGCARKCHERYYTGDKTQYSDGTSDGKADACVDQCVKDLNPQGGGSANSIPTLTVLAVGVAVGIAHMIF</sequence>
<feature type="signal peptide" evidence="1">
    <location>
        <begin position="1"/>
        <end position="25"/>
    </location>
</feature>
<evidence type="ECO:0000313" key="2">
    <source>
        <dbReference type="EMBL" id="KPM45627.1"/>
    </source>
</evidence>
<protein>
    <submittedName>
        <fullName evidence="2">Uncharacterized protein</fullName>
    </submittedName>
</protein>
<comment type="caution">
    <text evidence="2">The sequence shown here is derived from an EMBL/GenBank/DDBJ whole genome shotgun (WGS) entry which is preliminary data.</text>
</comment>
<dbReference type="OrthoDB" id="5076485at2759"/>
<evidence type="ECO:0000313" key="3">
    <source>
        <dbReference type="Proteomes" id="UP000050424"/>
    </source>
</evidence>
<dbReference type="Proteomes" id="UP000050424">
    <property type="component" value="Unassembled WGS sequence"/>
</dbReference>
<reference evidence="2 3" key="1">
    <citation type="submission" date="2015-09" db="EMBL/GenBank/DDBJ databases">
        <title>Draft genome of a European isolate of the apple canker pathogen Neonectria ditissima.</title>
        <authorList>
            <person name="Gomez-Cortecero A."/>
            <person name="Harrison R.J."/>
            <person name="Armitage A.D."/>
        </authorList>
    </citation>
    <scope>NUCLEOTIDE SEQUENCE [LARGE SCALE GENOMIC DNA]</scope>
    <source>
        <strain evidence="2 3">R09/05</strain>
    </source>
</reference>
<gene>
    <name evidence="2" type="ORF">AK830_g950</name>
</gene>
<dbReference type="AlphaFoldDB" id="A0A0P7BG09"/>
<dbReference type="EMBL" id="LKCW01000006">
    <property type="protein sequence ID" value="KPM45627.1"/>
    <property type="molecule type" value="Genomic_DNA"/>
</dbReference>
<accession>A0A0P7BG09</accession>
<organism evidence="2 3">
    <name type="scientific">Neonectria ditissima</name>
    <dbReference type="NCBI Taxonomy" id="78410"/>
    <lineage>
        <taxon>Eukaryota</taxon>
        <taxon>Fungi</taxon>
        <taxon>Dikarya</taxon>
        <taxon>Ascomycota</taxon>
        <taxon>Pezizomycotina</taxon>
        <taxon>Sordariomycetes</taxon>
        <taxon>Hypocreomycetidae</taxon>
        <taxon>Hypocreales</taxon>
        <taxon>Nectriaceae</taxon>
        <taxon>Neonectria</taxon>
    </lineage>
</organism>
<name>A0A0P7BG09_9HYPO</name>
<keyword evidence="3" id="KW-1185">Reference proteome</keyword>
<proteinExistence type="predicted"/>